<accession>A0A0V0J8K5</accession>
<name>A0A0V0J8K5_SCHSO</name>
<feature type="region of interest" description="Disordered" evidence="3">
    <location>
        <begin position="117"/>
        <end position="150"/>
    </location>
</feature>
<evidence type="ECO:0000256" key="1">
    <source>
        <dbReference type="ARBA" id="ARBA00038279"/>
    </source>
</evidence>
<organism evidence="4">
    <name type="scientific">Schistocephalus solidus</name>
    <name type="common">Tapeworm</name>
    <dbReference type="NCBI Taxonomy" id="70667"/>
    <lineage>
        <taxon>Eukaryota</taxon>
        <taxon>Metazoa</taxon>
        <taxon>Spiralia</taxon>
        <taxon>Lophotrochozoa</taxon>
        <taxon>Platyhelminthes</taxon>
        <taxon>Cestoda</taxon>
        <taxon>Eucestoda</taxon>
        <taxon>Diphyllobothriidea</taxon>
        <taxon>Diphyllobothriidae</taxon>
        <taxon>Schistocephalus</taxon>
    </lineage>
</organism>
<dbReference type="InterPro" id="IPR036322">
    <property type="entry name" value="WD40_repeat_dom_sf"/>
</dbReference>
<comment type="similarity">
    <text evidence="1">Belongs to the TCAB1 family.</text>
</comment>
<dbReference type="InterPro" id="IPR015943">
    <property type="entry name" value="WD40/YVTN_repeat-like_dom_sf"/>
</dbReference>
<feature type="region of interest" description="Disordered" evidence="3">
    <location>
        <begin position="507"/>
        <end position="537"/>
    </location>
</feature>
<dbReference type="PANTHER" id="PTHR13211">
    <property type="entry name" value="TELOMERASE CAJAL BODY PROTEIN 1"/>
    <property type="match status" value="1"/>
</dbReference>
<sequence length="626" mass="68745">KDRLTVLTSLVVCAVYLSNGLRASSILTTALRRQMDLANSPCSQQLPSVPVALIETAVHTIPSELIHTGLYTSHFPPQVALECGDISDNGPVTETSRVEIGALSQPLEPDFVIKDRQHTSKAEDNTSESYDTTQSEFEGSPEDLSDIPKVKPDYDWTSSKPKLFVRVEDEFKRYATKLPLGSNYLRGCLWSPDGTCLLTNSCDNVFRVFEFPPALTPNPMDYDLELNLMEPDTLPAVLWMREPELIYDYCWFPGMKTTDPITCCFASTSRRTPVHLWDAFTGTLRASYRPFNHMGESIAAQSIAFSTDGQLLYCGFNRFVQVFHVCRPGSQSERRPRLGQKPDQGGIISCLASHQCGARGLYAAGSFSGSVGVYTEPGRQIALVEGPRSGVSQVAFAEPVNAGSSWYLIAGGRVDSQIFVWDGRWMASPLVVLHRRVENYQRFQFGLDATGRYLFTGSQTGVVSIFDFTSPTVGVGEKEPATMFPVSVWRAHLDSCHGLSVHPTLPVVATTSGQKRPSSALPSNGRRKGKPAADLLPSPKRLCERCKSAEPVKAEENIAPNLTPPSSDSESDSASEAQLTEDDAISSAMLVGPQLDRMPLEGCLYRLPIRNELALWAFPKGSREQA</sequence>
<feature type="compositionally biased region" description="Polar residues" evidence="3">
    <location>
        <begin position="509"/>
        <end position="522"/>
    </location>
</feature>
<dbReference type="SMART" id="SM00320">
    <property type="entry name" value="WD40"/>
    <property type="match status" value="5"/>
</dbReference>
<evidence type="ECO:0000256" key="3">
    <source>
        <dbReference type="SAM" id="MobiDB-lite"/>
    </source>
</evidence>
<gene>
    <name evidence="4" type="ORF">TR160177</name>
</gene>
<feature type="compositionally biased region" description="Acidic residues" evidence="3">
    <location>
        <begin position="569"/>
        <end position="579"/>
    </location>
</feature>
<feature type="region of interest" description="Disordered" evidence="3">
    <location>
        <begin position="554"/>
        <end position="579"/>
    </location>
</feature>
<dbReference type="EMBL" id="GEEE01001255">
    <property type="protein sequence ID" value="JAP61970.1"/>
    <property type="molecule type" value="Transcribed_RNA"/>
</dbReference>
<dbReference type="InterPro" id="IPR001680">
    <property type="entry name" value="WD40_rpt"/>
</dbReference>
<dbReference type="PANTHER" id="PTHR13211:SF0">
    <property type="entry name" value="TELOMERASE CAJAL BODY PROTEIN 1"/>
    <property type="match status" value="1"/>
</dbReference>
<dbReference type="Gene3D" id="2.130.10.10">
    <property type="entry name" value="YVTN repeat-like/Quinoprotein amine dehydrogenase"/>
    <property type="match status" value="1"/>
</dbReference>
<feature type="non-terminal residue" evidence="4">
    <location>
        <position position="1"/>
    </location>
</feature>
<dbReference type="SUPFAM" id="SSF50978">
    <property type="entry name" value="WD40 repeat-like"/>
    <property type="match status" value="1"/>
</dbReference>
<dbReference type="AlphaFoldDB" id="A0A0V0J8K5"/>
<proteinExistence type="inferred from homology"/>
<evidence type="ECO:0000256" key="2">
    <source>
        <dbReference type="ARBA" id="ARBA00041558"/>
    </source>
</evidence>
<feature type="compositionally biased region" description="Polar residues" evidence="3">
    <location>
        <begin position="127"/>
        <end position="137"/>
    </location>
</feature>
<dbReference type="InterPro" id="IPR051150">
    <property type="entry name" value="SWT21/TCAB1_mRNA_Telomere"/>
</dbReference>
<protein>
    <recommendedName>
        <fullName evidence="2">WD repeat-containing protein 79</fullName>
    </recommendedName>
</protein>
<reference evidence="4" key="1">
    <citation type="submission" date="2016-01" db="EMBL/GenBank/DDBJ databases">
        <title>Reference transcriptome for the parasite Schistocephalus solidus: insights into the molecular evolution of parasitism.</title>
        <authorList>
            <person name="Hebert F.O."/>
            <person name="Grambauer S."/>
            <person name="Barber I."/>
            <person name="Landry C.R."/>
            <person name="Aubin-Horth N."/>
        </authorList>
    </citation>
    <scope>NUCLEOTIDE SEQUENCE</scope>
</reference>
<evidence type="ECO:0000313" key="4">
    <source>
        <dbReference type="EMBL" id="JAP61970.1"/>
    </source>
</evidence>